<evidence type="ECO:0000256" key="1">
    <source>
        <dbReference type="ARBA" id="ARBA00004123"/>
    </source>
</evidence>
<dbReference type="GO" id="GO:0016787">
    <property type="term" value="F:hydrolase activity"/>
    <property type="evidence" value="ECO:0007669"/>
    <property type="project" value="UniProtKB-KW"/>
</dbReference>
<dbReference type="GO" id="GO:0009378">
    <property type="term" value="F:four-way junction helicase activity"/>
    <property type="evidence" value="ECO:0007669"/>
    <property type="project" value="TreeGrafter"/>
</dbReference>
<accession>A0A0T6BAU2</accession>
<comment type="similarity">
    <text evidence="2">Belongs to the DEAD box helicase family. DEAH subfamily. FANCM sub-subfamily.</text>
</comment>
<comment type="subcellular location">
    <subcellularLocation>
        <location evidence="1">Nucleus</location>
    </subcellularLocation>
</comment>
<dbReference type="AlphaFoldDB" id="A0A0T6BAU2"/>
<keyword evidence="7" id="KW-0539">Nucleus</keyword>
<dbReference type="InterPro" id="IPR044749">
    <property type="entry name" value="FANCM_DEXDc"/>
</dbReference>
<dbReference type="GO" id="GO:0043138">
    <property type="term" value="F:3'-5' DNA helicase activity"/>
    <property type="evidence" value="ECO:0007669"/>
    <property type="project" value="TreeGrafter"/>
</dbReference>
<reference evidence="9 10" key="1">
    <citation type="submission" date="2015-09" db="EMBL/GenBank/DDBJ databases">
        <title>Draft genome of the scarab beetle Oryctes borbonicus.</title>
        <authorList>
            <person name="Meyer J.M."/>
            <person name="Markov G.V."/>
            <person name="Baskaran P."/>
            <person name="Herrmann M."/>
            <person name="Sommer R.J."/>
            <person name="Roedelsperger C."/>
        </authorList>
    </citation>
    <scope>NUCLEOTIDE SEQUENCE [LARGE SCALE GENOMIC DNA]</scope>
    <source>
        <strain evidence="9">OB123</strain>
        <tissue evidence="9">Whole animal</tissue>
    </source>
</reference>
<keyword evidence="6" id="KW-0067">ATP-binding</keyword>
<evidence type="ECO:0000256" key="3">
    <source>
        <dbReference type="ARBA" id="ARBA00022741"/>
    </source>
</evidence>
<dbReference type="InterPro" id="IPR027417">
    <property type="entry name" value="P-loop_NTPase"/>
</dbReference>
<evidence type="ECO:0000256" key="4">
    <source>
        <dbReference type="ARBA" id="ARBA00022801"/>
    </source>
</evidence>
<keyword evidence="5 9" id="KW-0347">Helicase</keyword>
<dbReference type="Pfam" id="PF04851">
    <property type="entry name" value="ResIII"/>
    <property type="match status" value="1"/>
</dbReference>
<dbReference type="EMBL" id="LJIG01002558">
    <property type="protein sequence ID" value="KRT84382.1"/>
    <property type="molecule type" value="Genomic_DNA"/>
</dbReference>
<dbReference type="FunFam" id="3.40.50.300:FF:000861">
    <property type="entry name" value="Fanconi anemia, complementation group M"/>
    <property type="match status" value="1"/>
</dbReference>
<dbReference type="CDD" id="cd18033">
    <property type="entry name" value="DEXDc_FANCM"/>
    <property type="match status" value="1"/>
</dbReference>
<dbReference type="GO" id="GO:0036297">
    <property type="term" value="P:interstrand cross-link repair"/>
    <property type="evidence" value="ECO:0007669"/>
    <property type="project" value="TreeGrafter"/>
</dbReference>
<evidence type="ECO:0000256" key="6">
    <source>
        <dbReference type="ARBA" id="ARBA00022840"/>
    </source>
</evidence>
<sequence length="292" mass="33474">MNTQLLRDFDENVYTEGFDVQAGQTWIYPINYPLRNYQYNIVSEALYKNTLVSLPTGLGKTFIAAVLMYNFYRWFPSGKVVFMAPTKPLVKQQLEACYNIMAIPKDVTAELTGTKAQISRKDIWMNKRVFFITPQVLQNDLSLIPELGKEIKCIVIDEAHKAKGKHAYCEVLRQIVESNKHFRVLALSATPGSTINDVTEIINNLLISHLEIRTDDSPDVMPYVFQRTMKTIVVPLGEKLESVKAAYLQLLEKYTRILVTNRIIGGNNCANLTKGRIFMIMKEFQDKNRHTK</sequence>
<evidence type="ECO:0000256" key="5">
    <source>
        <dbReference type="ARBA" id="ARBA00022806"/>
    </source>
</evidence>
<name>A0A0T6BAU2_9SCAR</name>
<dbReference type="Gene3D" id="3.40.50.300">
    <property type="entry name" value="P-loop containing nucleotide triphosphate hydrolases"/>
    <property type="match status" value="1"/>
</dbReference>
<evidence type="ECO:0000256" key="2">
    <source>
        <dbReference type="ARBA" id="ARBA00009889"/>
    </source>
</evidence>
<keyword evidence="4" id="KW-0378">Hydrolase</keyword>
<dbReference type="GO" id="GO:0045003">
    <property type="term" value="P:double-strand break repair via synthesis-dependent strand annealing"/>
    <property type="evidence" value="ECO:0007669"/>
    <property type="project" value="TreeGrafter"/>
</dbReference>
<dbReference type="SMART" id="SM00487">
    <property type="entry name" value="DEXDc"/>
    <property type="match status" value="1"/>
</dbReference>
<dbReference type="PANTHER" id="PTHR14025:SF20">
    <property type="entry name" value="FANCONI ANEMIA GROUP M PROTEIN"/>
    <property type="match status" value="1"/>
</dbReference>
<evidence type="ECO:0000259" key="8">
    <source>
        <dbReference type="PROSITE" id="PS51192"/>
    </source>
</evidence>
<evidence type="ECO:0000313" key="9">
    <source>
        <dbReference type="EMBL" id="KRT84382.1"/>
    </source>
</evidence>
<dbReference type="PROSITE" id="PS51192">
    <property type="entry name" value="HELICASE_ATP_BIND_1"/>
    <property type="match status" value="1"/>
</dbReference>
<keyword evidence="3" id="KW-0547">Nucleotide-binding</keyword>
<keyword evidence="10" id="KW-1185">Reference proteome</keyword>
<comment type="caution">
    <text evidence="9">The sequence shown here is derived from an EMBL/GenBank/DDBJ whole genome shotgun (WGS) entry which is preliminary data.</text>
</comment>
<organism evidence="9 10">
    <name type="scientific">Oryctes borbonicus</name>
    <dbReference type="NCBI Taxonomy" id="1629725"/>
    <lineage>
        <taxon>Eukaryota</taxon>
        <taxon>Metazoa</taxon>
        <taxon>Ecdysozoa</taxon>
        <taxon>Arthropoda</taxon>
        <taxon>Hexapoda</taxon>
        <taxon>Insecta</taxon>
        <taxon>Pterygota</taxon>
        <taxon>Neoptera</taxon>
        <taxon>Endopterygota</taxon>
        <taxon>Coleoptera</taxon>
        <taxon>Polyphaga</taxon>
        <taxon>Scarabaeiformia</taxon>
        <taxon>Scarabaeidae</taxon>
        <taxon>Dynastinae</taxon>
        <taxon>Oryctes</taxon>
    </lineage>
</organism>
<dbReference type="GO" id="GO:0000400">
    <property type="term" value="F:four-way junction DNA binding"/>
    <property type="evidence" value="ECO:0007669"/>
    <property type="project" value="TreeGrafter"/>
</dbReference>
<dbReference type="GO" id="GO:0005634">
    <property type="term" value="C:nucleus"/>
    <property type="evidence" value="ECO:0007669"/>
    <property type="project" value="UniProtKB-SubCell"/>
</dbReference>
<protein>
    <submittedName>
        <fullName evidence="9">Helicase</fullName>
    </submittedName>
</protein>
<evidence type="ECO:0000313" key="10">
    <source>
        <dbReference type="Proteomes" id="UP000051574"/>
    </source>
</evidence>
<dbReference type="PANTHER" id="PTHR14025">
    <property type="entry name" value="FANCONI ANEMIA GROUP M FANCM FAMILY MEMBER"/>
    <property type="match status" value="1"/>
</dbReference>
<gene>
    <name evidence="9" type="ORF">AMK59_1131</name>
</gene>
<dbReference type="OrthoDB" id="6513042at2759"/>
<dbReference type="GO" id="GO:0005524">
    <property type="term" value="F:ATP binding"/>
    <property type="evidence" value="ECO:0007669"/>
    <property type="project" value="UniProtKB-KW"/>
</dbReference>
<dbReference type="InterPro" id="IPR014001">
    <property type="entry name" value="Helicase_ATP-bd"/>
</dbReference>
<proteinExistence type="inferred from homology"/>
<feature type="domain" description="Helicase ATP-binding" evidence="8">
    <location>
        <begin position="41"/>
        <end position="209"/>
    </location>
</feature>
<dbReference type="Proteomes" id="UP000051574">
    <property type="component" value="Unassembled WGS sequence"/>
</dbReference>
<evidence type="ECO:0000256" key="7">
    <source>
        <dbReference type="ARBA" id="ARBA00023242"/>
    </source>
</evidence>
<dbReference type="InterPro" id="IPR006935">
    <property type="entry name" value="Helicase/UvrB_N"/>
</dbReference>
<dbReference type="SUPFAM" id="SSF52540">
    <property type="entry name" value="P-loop containing nucleoside triphosphate hydrolases"/>
    <property type="match status" value="1"/>
</dbReference>